<dbReference type="Proteomes" id="UP001303046">
    <property type="component" value="Unassembled WGS sequence"/>
</dbReference>
<keyword evidence="2" id="KW-1185">Reference proteome</keyword>
<evidence type="ECO:0000313" key="2">
    <source>
        <dbReference type="Proteomes" id="UP001303046"/>
    </source>
</evidence>
<protein>
    <submittedName>
        <fullName evidence="1">Uncharacterized protein</fullName>
    </submittedName>
</protein>
<sequence length="145" mass="17299">MVGAVLLHGREQQLITLWNELNALYRKHSNDNRTQRTTHRLMFTSFVVYAKTVEHSKDVLANCSRLVKEVLSLRQKIVSERQTIHFLRRCQQHQVTPDLIANKRLHEISGVSKESRQMHNIEEQLRMALKRRRDPMFSLFRKCMY</sequence>
<reference evidence="1 2" key="1">
    <citation type="submission" date="2023-08" db="EMBL/GenBank/DDBJ databases">
        <title>A Necator americanus chromosomal reference genome.</title>
        <authorList>
            <person name="Ilik V."/>
            <person name="Petrzelkova K.J."/>
            <person name="Pardy F."/>
            <person name="Fuh T."/>
            <person name="Niatou-Singa F.S."/>
            <person name="Gouil Q."/>
            <person name="Baker L."/>
            <person name="Ritchie M.E."/>
            <person name="Jex A.R."/>
            <person name="Gazzola D."/>
            <person name="Li H."/>
            <person name="Toshio Fujiwara R."/>
            <person name="Zhan B."/>
            <person name="Aroian R.V."/>
            <person name="Pafco B."/>
            <person name="Schwarz E.M."/>
        </authorList>
    </citation>
    <scope>NUCLEOTIDE SEQUENCE [LARGE SCALE GENOMIC DNA]</scope>
    <source>
        <strain evidence="1 2">Aroian</strain>
        <tissue evidence="1">Whole animal</tissue>
    </source>
</reference>
<name>A0ABR1BTS1_NECAM</name>
<organism evidence="1 2">
    <name type="scientific">Necator americanus</name>
    <name type="common">Human hookworm</name>
    <dbReference type="NCBI Taxonomy" id="51031"/>
    <lineage>
        <taxon>Eukaryota</taxon>
        <taxon>Metazoa</taxon>
        <taxon>Ecdysozoa</taxon>
        <taxon>Nematoda</taxon>
        <taxon>Chromadorea</taxon>
        <taxon>Rhabditida</taxon>
        <taxon>Rhabditina</taxon>
        <taxon>Rhabditomorpha</taxon>
        <taxon>Strongyloidea</taxon>
        <taxon>Ancylostomatidae</taxon>
        <taxon>Bunostominae</taxon>
        <taxon>Necator</taxon>
    </lineage>
</organism>
<proteinExistence type="predicted"/>
<comment type="caution">
    <text evidence="1">The sequence shown here is derived from an EMBL/GenBank/DDBJ whole genome shotgun (WGS) entry which is preliminary data.</text>
</comment>
<accession>A0ABR1BTS1</accession>
<dbReference type="EMBL" id="JAVFWL010000001">
    <property type="protein sequence ID" value="KAK6729786.1"/>
    <property type="molecule type" value="Genomic_DNA"/>
</dbReference>
<evidence type="ECO:0000313" key="1">
    <source>
        <dbReference type="EMBL" id="KAK6729786.1"/>
    </source>
</evidence>
<gene>
    <name evidence="1" type="primary">Necator_chrI.g2816</name>
    <name evidence="1" type="ORF">RB195_006688</name>
</gene>